<dbReference type="Proteomes" id="UP000292082">
    <property type="component" value="Unassembled WGS sequence"/>
</dbReference>
<evidence type="ECO:0000313" key="11">
    <source>
        <dbReference type="Proteomes" id="UP000292082"/>
    </source>
</evidence>
<sequence>MPLRTTFATFRSMSHTSTPAQASASAVKRVPISGLPLPPPPHSLIHALTPDPYTPTPAEWHNIRAEKPSLQRRARLLTPSAHFSYVAPCPLPFPFRVEYPKEAEEPQEGEDAEAQGKAQVAAVERWLVEREALREVPRAAKEGQGRLRKYVAEKRDEERVLIGLAETGLRDCLPHLDVGDAFELLGAPSLTVPAGQGTDGGAGEGTSAAAVAARQELVDVLSGNAVLMNGEGKVGDQWAPWSLRYSGHQFGNWAGQLGDGRAISLLATPHPDDPRTTYELQLKGAGRTPFSRMADGLAVLRSSIREFLCSEAMHALGIPTTRALSLIHLPKLPVERERIESACVLTRVAPSFIRIGSFEALNPPAQMYFLGGGQQAADLDALRVLGEWVARHVLALPDVKWRGDEGAEGPGDAWGTKLVLEVARRNAKMVAGWQAYGFMHGVINTDNVSILGLTIDYGPYAFMDVFDPWHICNHSDQEGRYAYKYQPAMIIYALRALLNALAPLIGAEDELGGKAVSPGWADDASKDQAKEWSKRGTELVKDEMERVMEEACAVEYGRLMHRRLGLRRIDKDDESKFARPLLSLMEDHSLDFHRTFRRLCFFTPSVVASEESLKAFIDSLLELSSEPERLDRIRGHSDWSEWLRKYAARIESERDHWDGEGDVDAAREREAKSANPRFVLRQWLLEEVIKKVETDTESGKRVLGKVLHMACNPYEPWGAEGVEDESGLDAETKEERRYCGMGERKLLGFQCSCSS</sequence>
<evidence type="ECO:0000256" key="2">
    <source>
        <dbReference type="ARBA" id="ARBA00009747"/>
    </source>
</evidence>
<comment type="similarity">
    <text evidence="2">Belongs to the SELO family.</text>
</comment>
<evidence type="ECO:0000256" key="1">
    <source>
        <dbReference type="ARBA" id="ARBA00001946"/>
    </source>
</evidence>
<dbReference type="AlphaFoldDB" id="A0A4Q9NNW0"/>
<dbReference type="Pfam" id="PF02696">
    <property type="entry name" value="SelO"/>
    <property type="match status" value="1"/>
</dbReference>
<evidence type="ECO:0000256" key="7">
    <source>
        <dbReference type="ARBA" id="ARBA00022840"/>
    </source>
</evidence>
<reference evidence="10 11" key="1">
    <citation type="submission" date="2019-01" db="EMBL/GenBank/DDBJ databases">
        <title>Draft genome sequences of three monokaryotic isolates of the white-rot basidiomycete fungus Dichomitus squalens.</title>
        <authorList>
            <consortium name="DOE Joint Genome Institute"/>
            <person name="Lopez S.C."/>
            <person name="Andreopoulos B."/>
            <person name="Pangilinan J."/>
            <person name="Lipzen A."/>
            <person name="Riley R."/>
            <person name="Ahrendt S."/>
            <person name="Ng V."/>
            <person name="Barry K."/>
            <person name="Daum C."/>
            <person name="Grigoriev I.V."/>
            <person name="Hilden K.S."/>
            <person name="Makela M.R."/>
            <person name="de Vries R.P."/>
        </authorList>
    </citation>
    <scope>NUCLEOTIDE SEQUENCE [LARGE SCALE GENOMIC DNA]</scope>
    <source>
        <strain evidence="10 11">CBS 464.89</strain>
    </source>
</reference>
<keyword evidence="3" id="KW-0808">Transferase</keyword>
<accession>A0A4Q9NNW0</accession>
<evidence type="ECO:0000256" key="9">
    <source>
        <dbReference type="ARBA" id="ARBA00031547"/>
    </source>
</evidence>
<evidence type="ECO:0000256" key="3">
    <source>
        <dbReference type="ARBA" id="ARBA00022679"/>
    </source>
</evidence>
<proteinExistence type="inferred from homology"/>
<dbReference type="PANTHER" id="PTHR32057:SF14">
    <property type="entry name" value="PROTEIN ADENYLYLTRANSFERASE SELO, MITOCHONDRIAL"/>
    <property type="match status" value="1"/>
</dbReference>
<keyword evidence="4" id="KW-0548">Nucleotidyltransferase</keyword>
<keyword evidence="11" id="KW-1185">Reference proteome</keyword>
<protein>
    <recommendedName>
        <fullName evidence="9">Selenoprotein O</fullName>
    </recommendedName>
</protein>
<keyword evidence="8" id="KW-0460">Magnesium</keyword>
<dbReference type="GO" id="GO:0070733">
    <property type="term" value="F:AMPylase activity"/>
    <property type="evidence" value="ECO:0007669"/>
    <property type="project" value="TreeGrafter"/>
</dbReference>
<evidence type="ECO:0000256" key="5">
    <source>
        <dbReference type="ARBA" id="ARBA00022723"/>
    </source>
</evidence>
<dbReference type="GO" id="GO:0005739">
    <property type="term" value="C:mitochondrion"/>
    <property type="evidence" value="ECO:0007669"/>
    <property type="project" value="TreeGrafter"/>
</dbReference>
<evidence type="ECO:0000256" key="4">
    <source>
        <dbReference type="ARBA" id="ARBA00022695"/>
    </source>
</evidence>
<evidence type="ECO:0000256" key="6">
    <source>
        <dbReference type="ARBA" id="ARBA00022741"/>
    </source>
</evidence>
<dbReference type="GO" id="GO:0046872">
    <property type="term" value="F:metal ion binding"/>
    <property type="evidence" value="ECO:0007669"/>
    <property type="project" value="UniProtKB-KW"/>
</dbReference>
<comment type="cofactor">
    <cofactor evidence="1">
        <name>Mg(2+)</name>
        <dbReference type="ChEBI" id="CHEBI:18420"/>
    </cofactor>
</comment>
<organism evidence="10 11">
    <name type="scientific">Dichomitus squalens</name>
    <dbReference type="NCBI Taxonomy" id="114155"/>
    <lineage>
        <taxon>Eukaryota</taxon>
        <taxon>Fungi</taxon>
        <taxon>Dikarya</taxon>
        <taxon>Basidiomycota</taxon>
        <taxon>Agaricomycotina</taxon>
        <taxon>Agaricomycetes</taxon>
        <taxon>Polyporales</taxon>
        <taxon>Polyporaceae</taxon>
        <taxon>Dichomitus</taxon>
    </lineage>
</organism>
<dbReference type="PANTHER" id="PTHR32057">
    <property type="entry name" value="PROTEIN ADENYLYLTRANSFERASE SELO, MITOCHONDRIAL"/>
    <property type="match status" value="1"/>
</dbReference>
<name>A0A4Q9NNW0_9APHY</name>
<keyword evidence="7" id="KW-0067">ATP-binding</keyword>
<dbReference type="InterPro" id="IPR003846">
    <property type="entry name" value="SelO"/>
</dbReference>
<keyword evidence="5" id="KW-0479">Metal-binding</keyword>
<dbReference type="GO" id="GO:0005524">
    <property type="term" value="F:ATP binding"/>
    <property type="evidence" value="ECO:0007669"/>
    <property type="project" value="UniProtKB-KW"/>
</dbReference>
<dbReference type="STRING" id="114155.A0A4Q9NNW0"/>
<keyword evidence="6" id="KW-0547">Nucleotide-binding</keyword>
<gene>
    <name evidence="10" type="ORF">BD310DRAFT_870526</name>
</gene>
<evidence type="ECO:0000256" key="8">
    <source>
        <dbReference type="ARBA" id="ARBA00022842"/>
    </source>
</evidence>
<evidence type="ECO:0000313" key="10">
    <source>
        <dbReference type="EMBL" id="TBU63059.1"/>
    </source>
</evidence>
<dbReference type="EMBL" id="ML145091">
    <property type="protein sequence ID" value="TBU63059.1"/>
    <property type="molecule type" value="Genomic_DNA"/>
</dbReference>